<dbReference type="RefSeq" id="WP_100350768.1">
    <property type="nucleotide sequence ID" value="NZ_PGTZ01000010.1"/>
</dbReference>
<accession>A0A2M8W738</accession>
<dbReference type="EMBL" id="PGTZ01000010">
    <property type="protein sequence ID" value="PJI86743.1"/>
    <property type="molecule type" value="Genomic_DNA"/>
</dbReference>
<dbReference type="GO" id="GO:0016791">
    <property type="term" value="F:phosphatase activity"/>
    <property type="evidence" value="ECO:0007669"/>
    <property type="project" value="TreeGrafter"/>
</dbReference>
<dbReference type="SUPFAM" id="SSF56784">
    <property type="entry name" value="HAD-like"/>
    <property type="match status" value="1"/>
</dbReference>
<protein>
    <submittedName>
        <fullName evidence="1">Hydroxymethylpyrimidine pyrophosphatase-like HAD family hydrolase</fullName>
    </submittedName>
</protein>
<dbReference type="Gene3D" id="3.30.1240.10">
    <property type="match status" value="1"/>
</dbReference>
<dbReference type="InterPro" id="IPR023214">
    <property type="entry name" value="HAD_sf"/>
</dbReference>
<sequence>MTDPGAPGGGRADGSAPFLVALDVDGTILSWDEEPPHDEHISPAVRSAVAAVLAGGHHVVISTGRTVLSTLHVARELGLETGWLVCSNGAVTARLDASVPAGFVVEEQVTFDPGPAVRLVLGGIPDVYVAVEDLGQGHRVNRAWPEGEIWGEQTVVDVDDLGRHPVTRVVVRSPERTREDFHELVEQLGLEDVTYAIGWTAWMDVAPQGVTKATALEQVRRRLGVEPWATVAVGDGRNDVGMLEWAARGVAMGHADDVVKAAADEVTGSVHEDGLARALERLLG</sequence>
<gene>
    <name evidence="1" type="ORF">CLV34_2666</name>
</gene>
<dbReference type="PROSITE" id="PS01229">
    <property type="entry name" value="COF_2"/>
    <property type="match status" value="1"/>
</dbReference>
<dbReference type="PANTHER" id="PTHR10000:SF8">
    <property type="entry name" value="HAD SUPERFAMILY HYDROLASE-LIKE, TYPE 3"/>
    <property type="match status" value="1"/>
</dbReference>
<dbReference type="OrthoDB" id="3180855at2"/>
<comment type="caution">
    <text evidence="1">The sequence shown here is derived from an EMBL/GenBank/DDBJ whole genome shotgun (WGS) entry which is preliminary data.</text>
</comment>
<proteinExistence type="predicted"/>
<dbReference type="GO" id="GO:0000287">
    <property type="term" value="F:magnesium ion binding"/>
    <property type="evidence" value="ECO:0007669"/>
    <property type="project" value="TreeGrafter"/>
</dbReference>
<dbReference type="GO" id="GO:0005829">
    <property type="term" value="C:cytosol"/>
    <property type="evidence" value="ECO:0007669"/>
    <property type="project" value="TreeGrafter"/>
</dbReference>
<dbReference type="Pfam" id="PF08282">
    <property type="entry name" value="Hydrolase_3"/>
    <property type="match status" value="2"/>
</dbReference>
<name>A0A2M8W738_9MICO</name>
<dbReference type="PANTHER" id="PTHR10000">
    <property type="entry name" value="PHOSPHOSERINE PHOSPHATASE"/>
    <property type="match status" value="1"/>
</dbReference>
<evidence type="ECO:0000313" key="2">
    <source>
        <dbReference type="Proteomes" id="UP000231586"/>
    </source>
</evidence>
<evidence type="ECO:0000313" key="1">
    <source>
        <dbReference type="EMBL" id="PJI86743.1"/>
    </source>
</evidence>
<dbReference type="Gene3D" id="3.40.50.1000">
    <property type="entry name" value="HAD superfamily/HAD-like"/>
    <property type="match status" value="1"/>
</dbReference>
<reference evidence="1 2" key="1">
    <citation type="submission" date="2017-11" db="EMBL/GenBank/DDBJ databases">
        <title>Genomic Encyclopedia of Archaeal and Bacterial Type Strains, Phase II (KMG-II): From Individual Species to Whole Genera.</title>
        <authorList>
            <person name="Goeker M."/>
        </authorList>
    </citation>
    <scope>NUCLEOTIDE SEQUENCE [LARGE SCALE GENOMIC DNA]</scope>
    <source>
        <strain evidence="1 2">DSM 22413</strain>
    </source>
</reference>
<dbReference type="InterPro" id="IPR036412">
    <property type="entry name" value="HAD-like_sf"/>
</dbReference>
<keyword evidence="2" id="KW-1185">Reference proteome</keyword>
<keyword evidence="1" id="KW-0378">Hydrolase</keyword>
<dbReference type="AlphaFoldDB" id="A0A2M8W738"/>
<organism evidence="1 2">
    <name type="scientific">Luteimicrobium subarcticum</name>
    <dbReference type="NCBI Taxonomy" id="620910"/>
    <lineage>
        <taxon>Bacteria</taxon>
        <taxon>Bacillati</taxon>
        <taxon>Actinomycetota</taxon>
        <taxon>Actinomycetes</taxon>
        <taxon>Micrococcales</taxon>
        <taxon>Luteimicrobium</taxon>
    </lineage>
</organism>
<dbReference type="Proteomes" id="UP000231586">
    <property type="component" value="Unassembled WGS sequence"/>
</dbReference>
<dbReference type="PROSITE" id="PS01228">
    <property type="entry name" value="COF_1"/>
    <property type="match status" value="1"/>
</dbReference>